<evidence type="ECO:0000259" key="3">
    <source>
        <dbReference type="Pfam" id="PF12484"/>
    </source>
</evidence>
<evidence type="ECO:0000259" key="2">
    <source>
        <dbReference type="Pfam" id="PF00823"/>
    </source>
</evidence>
<dbReference type="EMBL" id="OY726394">
    <property type="protein sequence ID" value="CAJ1497940.1"/>
    <property type="molecule type" value="Genomic_DNA"/>
</dbReference>
<comment type="similarity">
    <text evidence="1">Belongs to the mycobacterial PPE family.</text>
</comment>
<feature type="domain" description="PPE" evidence="2">
    <location>
        <begin position="2"/>
        <end position="164"/>
    </location>
</feature>
<dbReference type="InterPro" id="IPR000030">
    <property type="entry name" value="PPE_dom"/>
</dbReference>
<dbReference type="InterPro" id="IPR038332">
    <property type="entry name" value="PPE_sf"/>
</dbReference>
<dbReference type="PANTHER" id="PTHR46766">
    <property type="entry name" value="GLUTAMINE-RICH PROTEIN 2"/>
    <property type="match status" value="1"/>
</dbReference>
<dbReference type="Proteomes" id="UP001190336">
    <property type="component" value="Chromosome"/>
</dbReference>
<dbReference type="SUPFAM" id="SSF140459">
    <property type="entry name" value="PE/PPE dimer-like"/>
    <property type="match status" value="1"/>
</dbReference>
<organism evidence="4 5">
    <name type="scientific">[Mycobacterium] kokjensenii</name>
    <dbReference type="NCBI Taxonomy" id="3064287"/>
    <lineage>
        <taxon>Bacteria</taxon>
        <taxon>Bacillati</taxon>
        <taxon>Actinomycetota</taxon>
        <taxon>Actinomycetes</taxon>
        <taxon>Mycobacteriales</taxon>
        <taxon>Mycobacteriaceae</taxon>
        <taxon>Mycolicibacter</taxon>
    </lineage>
</organism>
<reference evidence="4 5" key="1">
    <citation type="submission" date="2023-08" db="EMBL/GenBank/DDBJ databases">
        <authorList>
            <person name="Folkvardsen B D."/>
            <person name="Norman A."/>
        </authorList>
    </citation>
    <scope>NUCLEOTIDE SEQUENCE [LARGE SCALE GENOMIC DNA]</scope>
    <source>
        <strain evidence="4 5">Mu0083</strain>
    </source>
</reference>
<dbReference type="Gene3D" id="1.20.1260.20">
    <property type="entry name" value="PPE superfamily"/>
    <property type="match status" value="1"/>
</dbReference>
<dbReference type="Pfam" id="PF12484">
    <property type="entry name" value="PPE-SVP"/>
    <property type="match status" value="1"/>
</dbReference>
<evidence type="ECO:0000313" key="4">
    <source>
        <dbReference type="EMBL" id="CAJ1497940.1"/>
    </source>
</evidence>
<protein>
    <submittedName>
        <fullName evidence="4">PPE family protein</fullName>
    </submittedName>
</protein>
<accession>A0ABN9N0L1</accession>
<gene>
    <name evidence="4" type="ORF">MU0083_001802</name>
</gene>
<evidence type="ECO:0000313" key="5">
    <source>
        <dbReference type="Proteomes" id="UP001190336"/>
    </source>
</evidence>
<feature type="domain" description="PPE family C-terminal" evidence="3">
    <location>
        <begin position="305"/>
        <end position="387"/>
    </location>
</feature>
<name>A0ABN9N0L1_9MYCO</name>
<evidence type="ECO:0000256" key="1">
    <source>
        <dbReference type="ARBA" id="ARBA00010652"/>
    </source>
</evidence>
<dbReference type="InterPro" id="IPR022171">
    <property type="entry name" value="PPE_C"/>
</dbReference>
<sequence length="391" mass="38020">MDFGAFPPEINSARIYTGPGSGPMMAAAAAWDKMAAELSSAEAGYQAVINGLVGEGWMGPASNAMAAAAAPYVVWMGATAARAEQAAMQAKAAAAAFDAAYAMTVAPPLIVANRTQLATLVATNILGQNAAAIAATEAHYGQMWAQDAAAMYGYAASSATATKVTPFSAPREVVNPAGEGAQQGAVAQATGTAATSQAQSTVSQALTNTPQALQALSTPVQPPVTGVEGISTGDMSNAMTNLMSSSFSPMGAAGFTNIISDLAVVQALAGAVAEGGDLPALASTSLVSSSAGAGLGGAAGTGTVAAGVGRGTLVGAMSVPQSWAAAIPATATPGTSVAATGWTVAAHAPQPGAAGMPGVPLAGAGQGRNYGFAAPRYGFKPTVMARPVVAG</sequence>
<dbReference type="PANTHER" id="PTHR46766:SF1">
    <property type="entry name" value="GLUTAMINE-RICH PROTEIN 2"/>
    <property type="match status" value="1"/>
</dbReference>
<dbReference type="RefSeq" id="WP_308476819.1">
    <property type="nucleotide sequence ID" value="NZ_OY726394.1"/>
</dbReference>
<dbReference type="Pfam" id="PF00823">
    <property type="entry name" value="PPE"/>
    <property type="match status" value="1"/>
</dbReference>
<keyword evidence="5" id="KW-1185">Reference proteome</keyword>
<proteinExistence type="inferred from homology"/>